<dbReference type="InterPro" id="IPR013766">
    <property type="entry name" value="Thioredoxin_domain"/>
</dbReference>
<dbReference type="Gene3D" id="3.40.30.10">
    <property type="entry name" value="Glutaredoxin"/>
    <property type="match status" value="1"/>
</dbReference>
<feature type="disulfide bond" description="Redox-active" evidence="10">
    <location>
        <begin position="30"/>
        <end position="33"/>
    </location>
</feature>
<protein>
    <recommendedName>
        <fullName evidence="2 7">Thioredoxin</fullName>
    </recommendedName>
</protein>
<dbReference type="PIRSF" id="PIRSF000077">
    <property type="entry name" value="Thioredoxin"/>
    <property type="match status" value="1"/>
</dbReference>
<dbReference type="CDD" id="cd02947">
    <property type="entry name" value="TRX_family"/>
    <property type="match status" value="1"/>
</dbReference>
<gene>
    <name evidence="12" type="primary">trxA</name>
    <name evidence="12" type="ORF">H9868_08500</name>
</gene>
<proteinExistence type="inferred from homology"/>
<comment type="caution">
    <text evidence="12">The sequence shown here is derived from an EMBL/GenBank/DDBJ whole genome shotgun (WGS) entry which is preliminary data.</text>
</comment>
<evidence type="ECO:0000313" key="13">
    <source>
        <dbReference type="Proteomes" id="UP000824192"/>
    </source>
</evidence>
<evidence type="ECO:0000256" key="6">
    <source>
        <dbReference type="ARBA" id="ARBA00023284"/>
    </source>
</evidence>
<feature type="site" description="Contributes to redox potential value" evidence="9">
    <location>
        <position position="32"/>
    </location>
</feature>
<keyword evidence="4" id="KW-0249">Electron transport</keyword>
<dbReference type="GO" id="GO:0045454">
    <property type="term" value="P:cell redox homeostasis"/>
    <property type="evidence" value="ECO:0007669"/>
    <property type="project" value="TreeGrafter"/>
</dbReference>
<evidence type="ECO:0000259" key="11">
    <source>
        <dbReference type="PROSITE" id="PS51352"/>
    </source>
</evidence>
<dbReference type="InterPro" id="IPR017937">
    <property type="entry name" value="Thioredoxin_CS"/>
</dbReference>
<feature type="site" description="Contributes to redox potential value" evidence="9">
    <location>
        <position position="31"/>
    </location>
</feature>
<dbReference type="InterPro" id="IPR036249">
    <property type="entry name" value="Thioredoxin-like_sf"/>
</dbReference>
<dbReference type="PANTHER" id="PTHR45663:SF11">
    <property type="entry name" value="GEO12009P1"/>
    <property type="match status" value="1"/>
</dbReference>
<reference evidence="12" key="2">
    <citation type="submission" date="2021-04" db="EMBL/GenBank/DDBJ databases">
        <authorList>
            <person name="Gilroy R."/>
        </authorList>
    </citation>
    <scope>NUCLEOTIDE SEQUENCE</scope>
    <source>
        <strain evidence="12">ChiGjej6B6-1540</strain>
    </source>
</reference>
<evidence type="ECO:0000256" key="4">
    <source>
        <dbReference type="ARBA" id="ARBA00022982"/>
    </source>
</evidence>
<sequence length="114" mass="12426">MAAINLNKEQFQQMAEGGKPVLVDFWAPWCGYCRRIGPAYEKIAEEYGDRLVVAKLNIDEEGQFAMAAGVEVIPTLILYQNGKAVDSVVNPGSKAAIDQFIREALEKGGGDIHA</sequence>
<feature type="active site" description="Nucleophile" evidence="9">
    <location>
        <position position="30"/>
    </location>
</feature>
<dbReference type="GO" id="GO:0005829">
    <property type="term" value="C:cytosol"/>
    <property type="evidence" value="ECO:0007669"/>
    <property type="project" value="TreeGrafter"/>
</dbReference>
<dbReference type="Pfam" id="PF00085">
    <property type="entry name" value="Thioredoxin"/>
    <property type="match status" value="1"/>
</dbReference>
<evidence type="ECO:0000256" key="7">
    <source>
        <dbReference type="NCBIfam" id="TIGR01068"/>
    </source>
</evidence>
<dbReference type="PANTHER" id="PTHR45663">
    <property type="entry name" value="GEO12009P1"/>
    <property type="match status" value="1"/>
</dbReference>
<evidence type="ECO:0000256" key="2">
    <source>
        <dbReference type="ARBA" id="ARBA00020570"/>
    </source>
</evidence>
<dbReference type="GO" id="GO:0015035">
    <property type="term" value="F:protein-disulfide reductase activity"/>
    <property type="evidence" value="ECO:0007669"/>
    <property type="project" value="UniProtKB-UniRule"/>
</dbReference>
<evidence type="ECO:0000256" key="8">
    <source>
        <dbReference type="PIRNR" id="PIRNR000077"/>
    </source>
</evidence>
<dbReference type="NCBIfam" id="TIGR01068">
    <property type="entry name" value="thioredoxin"/>
    <property type="match status" value="1"/>
</dbReference>
<dbReference type="AlphaFoldDB" id="A0A9D1UNP1"/>
<dbReference type="SUPFAM" id="SSF52833">
    <property type="entry name" value="Thioredoxin-like"/>
    <property type="match status" value="1"/>
</dbReference>
<accession>A0A9D1UNP1</accession>
<keyword evidence="3" id="KW-0813">Transport</keyword>
<evidence type="ECO:0000256" key="1">
    <source>
        <dbReference type="ARBA" id="ARBA00008987"/>
    </source>
</evidence>
<name>A0A9D1UNP1_9FIRM</name>
<evidence type="ECO:0000313" key="12">
    <source>
        <dbReference type="EMBL" id="HIW94559.1"/>
    </source>
</evidence>
<organism evidence="12 13">
    <name type="scientific">Candidatus Flavonifractor merdipullorum</name>
    <dbReference type="NCBI Taxonomy" id="2838590"/>
    <lineage>
        <taxon>Bacteria</taxon>
        <taxon>Bacillati</taxon>
        <taxon>Bacillota</taxon>
        <taxon>Clostridia</taxon>
        <taxon>Eubacteriales</taxon>
        <taxon>Oscillospiraceae</taxon>
        <taxon>Flavonifractor</taxon>
    </lineage>
</organism>
<dbReference type="PROSITE" id="PS00194">
    <property type="entry name" value="THIOREDOXIN_1"/>
    <property type="match status" value="1"/>
</dbReference>
<dbReference type="InterPro" id="IPR005746">
    <property type="entry name" value="Thioredoxin"/>
</dbReference>
<dbReference type="EMBL" id="DXGA01000182">
    <property type="protein sequence ID" value="HIW94559.1"/>
    <property type="molecule type" value="Genomic_DNA"/>
</dbReference>
<keyword evidence="5 10" id="KW-1015">Disulfide bond</keyword>
<reference evidence="12" key="1">
    <citation type="journal article" date="2021" name="PeerJ">
        <title>Extensive microbial diversity within the chicken gut microbiome revealed by metagenomics and culture.</title>
        <authorList>
            <person name="Gilroy R."/>
            <person name="Ravi A."/>
            <person name="Getino M."/>
            <person name="Pursley I."/>
            <person name="Horton D.L."/>
            <person name="Alikhan N.F."/>
            <person name="Baker D."/>
            <person name="Gharbi K."/>
            <person name="Hall N."/>
            <person name="Watson M."/>
            <person name="Adriaenssens E.M."/>
            <person name="Foster-Nyarko E."/>
            <person name="Jarju S."/>
            <person name="Secka A."/>
            <person name="Antonio M."/>
            <person name="Oren A."/>
            <person name="Chaudhuri R.R."/>
            <person name="La Ragione R."/>
            <person name="Hildebrand F."/>
            <person name="Pallen M.J."/>
        </authorList>
    </citation>
    <scope>NUCLEOTIDE SEQUENCE</scope>
    <source>
        <strain evidence="12">ChiGjej6B6-1540</strain>
    </source>
</reference>
<evidence type="ECO:0000256" key="10">
    <source>
        <dbReference type="PIRSR" id="PIRSR000077-4"/>
    </source>
</evidence>
<feature type="active site" description="Nucleophile" evidence="9">
    <location>
        <position position="33"/>
    </location>
</feature>
<evidence type="ECO:0000256" key="5">
    <source>
        <dbReference type="ARBA" id="ARBA00023157"/>
    </source>
</evidence>
<dbReference type="Proteomes" id="UP000824192">
    <property type="component" value="Unassembled WGS sequence"/>
</dbReference>
<dbReference type="PROSITE" id="PS51352">
    <property type="entry name" value="THIOREDOXIN_2"/>
    <property type="match status" value="1"/>
</dbReference>
<feature type="site" description="Deprotonates C-terminal active site Cys" evidence="9">
    <location>
        <position position="24"/>
    </location>
</feature>
<feature type="domain" description="Thioredoxin" evidence="11">
    <location>
        <begin position="1"/>
        <end position="110"/>
    </location>
</feature>
<comment type="similarity">
    <text evidence="1 8">Belongs to the thioredoxin family.</text>
</comment>
<evidence type="ECO:0000256" key="3">
    <source>
        <dbReference type="ARBA" id="ARBA00022448"/>
    </source>
</evidence>
<keyword evidence="6 10" id="KW-0676">Redox-active center</keyword>
<dbReference type="PRINTS" id="PR00421">
    <property type="entry name" value="THIOREDOXIN"/>
</dbReference>
<evidence type="ECO:0000256" key="9">
    <source>
        <dbReference type="PIRSR" id="PIRSR000077-1"/>
    </source>
</evidence>